<evidence type="ECO:0008006" key="5">
    <source>
        <dbReference type="Google" id="ProtNLM"/>
    </source>
</evidence>
<feature type="compositionally biased region" description="Pro residues" evidence="1">
    <location>
        <begin position="22"/>
        <end position="33"/>
    </location>
</feature>
<evidence type="ECO:0000313" key="3">
    <source>
        <dbReference type="EMBL" id="ORV05553.1"/>
    </source>
</evidence>
<keyword evidence="2" id="KW-0472">Membrane</keyword>
<dbReference type="Proteomes" id="UP000193484">
    <property type="component" value="Unassembled WGS sequence"/>
</dbReference>
<evidence type="ECO:0000256" key="1">
    <source>
        <dbReference type="SAM" id="MobiDB-lite"/>
    </source>
</evidence>
<keyword evidence="2" id="KW-1133">Transmembrane helix</keyword>
<feature type="transmembrane region" description="Helical" evidence="2">
    <location>
        <begin position="86"/>
        <end position="109"/>
    </location>
</feature>
<keyword evidence="2" id="KW-0812">Transmembrane</keyword>
<sequence length="218" mass="22356">MEYPAEPPVSYGMPGAGGPVMPQMPPQPAMPPQPVAPGPQGWVAGYPAVMPPGGQPGMPGGWPYPGAPVPAEPGATEPAGKNRKKWFIVGATVLVIALVGGGIGIYQVFFSGARDRDAINTAAVEFTRAAAAGDAQQVRDLLCEQEAAAVPSINPPAGASVEPADDLQVVVGTVEVRDDVGSAAVTKGSDSDVTLYFRKESDKWTVCASAEDDFTAAK</sequence>
<keyword evidence="4" id="KW-1185">Reference proteome</keyword>
<evidence type="ECO:0000256" key="2">
    <source>
        <dbReference type="SAM" id="Phobius"/>
    </source>
</evidence>
<proteinExistence type="predicted"/>
<evidence type="ECO:0000313" key="4">
    <source>
        <dbReference type="Proteomes" id="UP000193484"/>
    </source>
</evidence>
<feature type="region of interest" description="Disordered" evidence="1">
    <location>
        <begin position="1"/>
        <end position="33"/>
    </location>
</feature>
<name>A0A1X1RGT3_MYCFA</name>
<comment type="caution">
    <text evidence="3">The sequence shown here is derived from an EMBL/GenBank/DDBJ whole genome shotgun (WGS) entry which is preliminary data.</text>
</comment>
<reference evidence="3 4" key="1">
    <citation type="submission" date="2016-01" db="EMBL/GenBank/DDBJ databases">
        <title>The new phylogeny of the genus Mycobacterium.</title>
        <authorList>
            <person name="Tarcisio F."/>
            <person name="Conor M."/>
            <person name="Antonella G."/>
            <person name="Elisabetta G."/>
            <person name="Giulia F.S."/>
            <person name="Sara T."/>
            <person name="Anna F."/>
            <person name="Clotilde B."/>
            <person name="Roberto B."/>
            <person name="Veronica D.S."/>
            <person name="Fabio R."/>
            <person name="Monica P."/>
            <person name="Olivier J."/>
            <person name="Enrico T."/>
            <person name="Nicola S."/>
        </authorList>
    </citation>
    <scope>NUCLEOTIDE SEQUENCE [LARGE SCALE GENOMIC DNA]</scope>
    <source>
        <strain evidence="3 4">DSM 44179</strain>
    </source>
</reference>
<gene>
    <name evidence="3" type="ORF">AWC04_06795</name>
</gene>
<accession>A0A1X1RGT3</accession>
<protein>
    <recommendedName>
        <fullName evidence="5">DUF4878 domain-containing protein</fullName>
    </recommendedName>
</protein>
<dbReference type="AlphaFoldDB" id="A0A1X1RGT3"/>
<dbReference type="STRING" id="1793.AWC04_06795"/>
<dbReference type="EMBL" id="LQOJ01000024">
    <property type="protein sequence ID" value="ORV05553.1"/>
    <property type="molecule type" value="Genomic_DNA"/>
</dbReference>
<organism evidence="3 4">
    <name type="scientific">Mycolicibacterium fallax</name>
    <name type="common">Mycobacterium fallax</name>
    <dbReference type="NCBI Taxonomy" id="1793"/>
    <lineage>
        <taxon>Bacteria</taxon>
        <taxon>Bacillati</taxon>
        <taxon>Actinomycetota</taxon>
        <taxon>Actinomycetes</taxon>
        <taxon>Mycobacteriales</taxon>
        <taxon>Mycobacteriaceae</taxon>
        <taxon>Mycolicibacterium</taxon>
    </lineage>
</organism>